<dbReference type="InterPro" id="IPR050314">
    <property type="entry name" value="Glycosyl_Hydrlase_18"/>
</dbReference>
<dbReference type="SUPFAM" id="SSF51445">
    <property type="entry name" value="(Trans)glycosidases"/>
    <property type="match status" value="1"/>
</dbReference>
<dbReference type="SUPFAM" id="SSF54556">
    <property type="entry name" value="Chitinase insertion domain"/>
    <property type="match status" value="1"/>
</dbReference>
<accession>A0A914Z3M2</accession>
<proteinExistence type="predicted"/>
<evidence type="ECO:0000259" key="1">
    <source>
        <dbReference type="PROSITE" id="PS51910"/>
    </source>
</evidence>
<reference evidence="3" key="1">
    <citation type="submission" date="2022-11" db="UniProtKB">
        <authorList>
            <consortium name="WormBaseParasite"/>
        </authorList>
    </citation>
    <scope>IDENTIFICATION</scope>
</reference>
<feature type="domain" description="GH18" evidence="1">
    <location>
        <begin position="1"/>
        <end position="140"/>
    </location>
</feature>
<dbReference type="Gene3D" id="3.10.50.10">
    <property type="match status" value="1"/>
</dbReference>
<dbReference type="PANTHER" id="PTHR11177">
    <property type="entry name" value="CHITINASE"/>
    <property type="match status" value="1"/>
</dbReference>
<dbReference type="PANTHER" id="PTHR11177:SF317">
    <property type="entry name" value="CHITINASE 12-RELATED"/>
    <property type="match status" value="1"/>
</dbReference>
<name>A0A914Z3M2_9BILA</name>
<dbReference type="Proteomes" id="UP000887577">
    <property type="component" value="Unplaced"/>
</dbReference>
<dbReference type="InterPro" id="IPR029070">
    <property type="entry name" value="Chitinase_insertion_sf"/>
</dbReference>
<dbReference type="InterPro" id="IPR001223">
    <property type="entry name" value="Glyco_hydro18_cat"/>
</dbReference>
<evidence type="ECO:0000313" key="2">
    <source>
        <dbReference type="Proteomes" id="UP000887577"/>
    </source>
</evidence>
<dbReference type="GO" id="GO:0005576">
    <property type="term" value="C:extracellular region"/>
    <property type="evidence" value="ECO:0007669"/>
    <property type="project" value="TreeGrafter"/>
</dbReference>
<sequence>MELKQAAGSKIVTIAVSAAASRVNDGYDVPTLSQSVDFINVMTYDFHGTWETKTGQNSPLFSAPGDTTNFNTAFSMNYWAQMGMQRSKLLIGIATYGRGWRLTNPSNNGLGAPGNPSPPQPYSATDGFAAYYEVSFWEII</sequence>
<organism evidence="2 3">
    <name type="scientific">Panagrolaimus superbus</name>
    <dbReference type="NCBI Taxonomy" id="310955"/>
    <lineage>
        <taxon>Eukaryota</taxon>
        <taxon>Metazoa</taxon>
        <taxon>Ecdysozoa</taxon>
        <taxon>Nematoda</taxon>
        <taxon>Chromadorea</taxon>
        <taxon>Rhabditida</taxon>
        <taxon>Tylenchina</taxon>
        <taxon>Panagrolaimomorpha</taxon>
        <taxon>Panagrolaimoidea</taxon>
        <taxon>Panagrolaimidae</taxon>
        <taxon>Panagrolaimus</taxon>
    </lineage>
</organism>
<dbReference type="GO" id="GO:0006032">
    <property type="term" value="P:chitin catabolic process"/>
    <property type="evidence" value="ECO:0007669"/>
    <property type="project" value="TreeGrafter"/>
</dbReference>
<dbReference type="GO" id="GO:0004568">
    <property type="term" value="F:chitinase activity"/>
    <property type="evidence" value="ECO:0007669"/>
    <property type="project" value="TreeGrafter"/>
</dbReference>
<dbReference type="WBParaSite" id="PSU_v2.g7290.t1">
    <property type="protein sequence ID" value="PSU_v2.g7290.t1"/>
    <property type="gene ID" value="PSU_v2.g7290"/>
</dbReference>
<protein>
    <submittedName>
        <fullName evidence="3">GH18 domain-containing protein</fullName>
    </submittedName>
</protein>
<dbReference type="GO" id="GO:0008061">
    <property type="term" value="F:chitin binding"/>
    <property type="evidence" value="ECO:0007669"/>
    <property type="project" value="TreeGrafter"/>
</dbReference>
<evidence type="ECO:0000313" key="3">
    <source>
        <dbReference type="WBParaSite" id="PSU_v2.g7290.t1"/>
    </source>
</evidence>
<dbReference type="AlphaFoldDB" id="A0A914Z3M2"/>
<dbReference type="Gene3D" id="3.20.20.80">
    <property type="entry name" value="Glycosidases"/>
    <property type="match status" value="1"/>
</dbReference>
<dbReference type="PROSITE" id="PS51910">
    <property type="entry name" value="GH18_2"/>
    <property type="match status" value="1"/>
</dbReference>
<keyword evidence="2" id="KW-1185">Reference proteome</keyword>
<dbReference type="GO" id="GO:0005975">
    <property type="term" value="P:carbohydrate metabolic process"/>
    <property type="evidence" value="ECO:0007669"/>
    <property type="project" value="InterPro"/>
</dbReference>
<dbReference type="Pfam" id="PF00704">
    <property type="entry name" value="Glyco_hydro_18"/>
    <property type="match status" value="1"/>
</dbReference>
<dbReference type="InterPro" id="IPR017853">
    <property type="entry name" value="GH"/>
</dbReference>